<accession>A0A4P7UHY6</accession>
<name>A0A4P7UHY6_DESDE</name>
<dbReference type="InterPro" id="IPR025137">
    <property type="entry name" value="NfrA_C"/>
</dbReference>
<evidence type="ECO:0000256" key="1">
    <source>
        <dbReference type="ARBA" id="ARBA00022737"/>
    </source>
</evidence>
<dbReference type="InterPro" id="IPR051012">
    <property type="entry name" value="CellSynth/LPSAsmb/PSIAsmb"/>
</dbReference>
<dbReference type="PROSITE" id="PS50005">
    <property type="entry name" value="TPR"/>
    <property type="match status" value="4"/>
</dbReference>
<evidence type="ECO:0000256" key="2">
    <source>
        <dbReference type="ARBA" id="ARBA00022803"/>
    </source>
</evidence>
<feature type="repeat" description="TPR" evidence="3">
    <location>
        <begin position="87"/>
        <end position="120"/>
    </location>
</feature>
<dbReference type="EMBL" id="CP036295">
    <property type="protein sequence ID" value="QCC85933.1"/>
    <property type="molecule type" value="Genomic_DNA"/>
</dbReference>
<dbReference type="Pfam" id="PF13283">
    <property type="entry name" value="NfrA_C"/>
    <property type="match status" value="1"/>
</dbReference>
<dbReference type="PANTHER" id="PTHR45586">
    <property type="entry name" value="TPR REPEAT-CONTAINING PROTEIN PA4667"/>
    <property type="match status" value="1"/>
</dbReference>
<reference evidence="6 7" key="1">
    <citation type="submission" date="2019-02" db="EMBL/GenBank/DDBJ databases">
        <title>Complete Genome Sequence of Desulfovibrio desulfuricans IC1, a Sulfonate Utilizing Anaerobe.</title>
        <authorList>
            <person name="Day L.A."/>
            <person name="De Leon K.B."/>
            <person name="Wall J.D."/>
        </authorList>
    </citation>
    <scope>NUCLEOTIDE SEQUENCE [LARGE SCALE GENOMIC DNA]</scope>
    <source>
        <strain evidence="6 7">IC1</strain>
    </source>
</reference>
<feature type="repeat" description="TPR" evidence="3">
    <location>
        <begin position="362"/>
        <end position="395"/>
    </location>
</feature>
<dbReference type="PANTHER" id="PTHR45586:SF1">
    <property type="entry name" value="LIPOPOLYSACCHARIDE ASSEMBLY PROTEIN B"/>
    <property type="match status" value="1"/>
</dbReference>
<feature type="domain" description="Bacteriophage N4 adsorption protein A C-terminal" evidence="5">
    <location>
        <begin position="884"/>
        <end position="1033"/>
    </location>
</feature>
<organism evidence="6 7">
    <name type="scientific">Desulfovibrio desulfuricans</name>
    <dbReference type="NCBI Taxonomy" id="876"/>
    <lineage>
        <taxon>Bacteria</taxon>
        <taxon>Pseudomonadati</taxon>
        <taxon>Thermodesulfobacteriota</taxon>
        <taxon>Desulfovibrionia</taxon>
        <taxon>Desulfovibrionales</taxon>
        <taxon>Desulfovibrionaceae</taxon>
        <taxon>Desulfovibrio</taxon>
    </lineage>
</organism>
<keyword evidence="2 3" id="KW-0802">TPR repeat</keyword>
<dbReference type="Gene3D" id="1.25.40.10">
    <property type="entry name" value="Tetratricopeptide repeat domain"/>
    <property type="match status" value="6"/>
</dbReference>
<evidence type="ECO:0000256" key="3">
    <source>
        <dbReference type="PROSITE-ProRule" id="PRU00339"/>
    </source>
</evidence>
<proteinExistence type="predicted"/>
<dbReference type="Pfam" id="PF13432">
    <property type="entry name" value="TPR_16"/>
    <property type="match status" value="3"/>
</dbReference>
<gene>
    <name evidence="6" type="ORF">DDIC_08605</name>
</gene>
<evidence type="ECO:0000313" key="7">
    <source>
        <dbReference type="Proteomes" id="UP000297065"/>
    </source>
</evidence>
<sequence>MYRKRILMPLKPCRPKARSAMPDSTTPLKHRRRPRTRQLLRWSIPALLALWLAPTVTPVAAADAPRQNEPAQASKGFFQDRLNLFKSYPHLDMAYRRQNQGQLEEAAKEFQQYLALRPDDAKARSDYMNLLFRMEKYAEALALLDGLPDADTNYDLQQLKASIFIKQGRSAEALDAYAKSLAAARSDAEKLTVLQSMAYLSQQGGLLEQANQYLAQARAIAPHNAPLLQKQAAIASMAGNKGEAVRLSRELTIIDPSPQNRTTLANNLFAAGQYAQAADEYAHLTDSDSQMLLKAGLSFAAAHDNANAVQYLEKYLALNEPRQTGDAMLALGNAYTELGDGTQAARTYREYLGFATEPRQKAAALLALGNAYAIAGDARKAYETYDTAQALSEEFSPAEKKQLYTSLGLSALAASSPELALKPLQTALPLQENLQNKNLVLQSLAQALTSLGNLQEAAEAWRTAAASPGVTPQGLARCNENLGYILSSLGDHAGAREAFARAVAAGGPSWELMLALAQADFMTGRFNDALEHFEKSEQLRPSPDTRLALGHTYERLGKLGLAIVNFQSVAAHIRTLPAAQQNEYYKSMGYLYSVESRYDAAVEAYGKALTLRYDDATAVRLGRAQRMSNQLDAARQTLEAVNAQSLDADMRLLRLSELATIADQEQRYPDEDALLQEALALRDTADLNFRLASLKRRTNQLPDAIRLYRKTVELEDSGSAQAALGYALSDDGQFAAAARAFEAALQKEEGLAPLYEDLGYAYMHDSQNSRAAEAFKRAIDNALAQADAVDGDKDAADKAYRLRKEVTKLQTHLTTTAYLSYAPGATGSTSWSGGDSSRTVRSGGGVELAWIPPFIGLRDDRILQVIGRVSANLDKNNSFSFDNKSWQGAVGLRYKPFQSQNLSVGVERLFHLGRNAEDNWLFRAMYSWSDGLDLQPGKDFWNYSFIYGEYDYYADYNARSALYGEVRQGVTFNLYDKWLVSPHLVGDFKLIEPDRDQDSLAEIGAGFSLRYLLPAHAYEVSRSSLEFLLQYKYGTLFHALSNNKNNNINSVFLTTIITF</sequence>
<dbReference type="InterPro" id="IPR019734">
    <property type="entry name" value="TPR_rpt"/>
</dbReference>
<feature type="region of interest" description="Disordered" evidence="4">
    <location>
        <begin position="14"/>
        <end position="34"/>
    </location>
</feature>
<feature type="repeat" description="TPR" evidence="3">
    <location>
        <begin position="510"/>
        <end position="543"/>
    </location>
</feature>
<dbReference type="SUPFAM" id="SSF48452">
    <property type="entry name" value="TPR-like"/>
    <property type="match status" value="4"/>
</dbReference>
<dbReference type="InterPro" id="IPR011990">
    <property type="entry name" value="TPR-like_helical_dom_sf"/>
</dbReference>
<keyword evidence="1" id="KW-0677">Repeat</keyword>
<dbReference type="AlphaFoldDB" id="A0A4P7UHY6"/>
<evidence type="ECO:0000313" key="6">
    <source>
        <dbReference type="EMBL" id="QCC85933.1"/>
    </source>
</evidence>
<dbReference type="OrthoDB" id="5468502at2"/>
<dbReference type="Proteomes" id="UP000297065">
    <property type="component" value="Chromosome"/>
</dbReference>
<evidence type="ECO:0000259" key="5">
    <source>
        <dbReference type="Pfam" id="PF13283"/>
    </source>
</evidence>
<dbReference type="SMART" id="SM00028">
    <property type="entry name" value="TPR"/>
    <property type="match status" value="14"/>
</dbReference>
<evidence type="ECO:0000256" key="4">
    <source>
        <dbReference type="SAM" id="MobiDB-lite"/>
    </source>
</evidence>
<feature type="repeat" description="TPR" evidence="3">
    <location>
        <begin position="582"/>
        <end position="615"/>
    </location>
</feature>
<protein>
    <submittedName>
        <fullName evidence="6">Tetratricopeptide repeat protein</fullName>
    </submittedName>
</protein>
<dbReference type="Pfam" id="PF14559">
    <property type="entry name" value="TPR_19"/>
    <property type="match status" value="1"/>
</dbReference>